<feature type="transmembrane region" description="Helical" evidence="1">
    <location>
        <begin position="258"/>
        <end position="277"/>
    </location>
</feature>
<keyword evidence="1" id="KW-0812">Transmembrane</keyword>
<feature type="transmembrane region" description="Helical" evidence="1">
    <location>
        <begin position="203"/>
        <end position="225"/>
    </location>
</feature>
<dbReference type="NCBIfam" id="NF038403">
    <property type="entry name" value="perm_prefix_1"/>
    <property type="match status" value="1"/>
</dbReference>
<comment type="caution">
    <text evidence="2">The sequence shown here is derived from an EMBL/GenBank/DDBJ whole genome shotgun (WGS) entry which is preliminary data.</text>
</comment>
<reference evidence="2 3" key="1">
    <citation type="submission" date="2021-09" db="EMBL/GenBank/DDBJ databases">
        <title>Isoptericola luteus sp. nov., a novel bacterium isolated from Harbin, the capital city of Heilongjiang province.</title>
        <authorList>
            <person name="Li J."/>
        </authorList>
    </citation>
    <scope>NUCLEOTIDE SEQUENCE [LARGE SCALE GENOMIC DNA]</scope>
    <source>
        <strain evidence="2 3">NEAU-Y5</strain>
    </source>
</reference>
<keyword evidence="3" id="KW-1185">Reference proteome</keyword>
<feature type="transmembrane region" description="Helical" evidence="1">
    <location>
        <begin position="283"/>
        <end position="301"/>
    </location>
</feature>
<evidence type="ECO:0000313" key="2">
    <source>
        <dbReference type="EMBL" id="MCA5894396.1"/>
    </source>
</evidence>
<dbReference type="RefSeq" id="WP_225566155.1">
    <property type="nucleotide sequence ID" value="NZ_JAIXCQ010000009.1"/>
</dbReference>
<accession>A0ABS7ZJ84</accession>
<feature type="transmembrane region" description="Helical" evidence="1">
    <location>
        <begin position="107"/>
        <end position="128"/>
    </location>
</feature>
<proteinExistence type="predicted"/>
<organism evidence="2 3">
    <name type="scientific">Isoptericola luteus</name>
    <dbReference type="NCBI Taxonomy" id="2879484"/>
    <lineage>
        <taxon>Bacteria</taxon>
        <taxon>Bacillati</taxon>
        <taxon>Actinomycetota</taxon>
        <taxon>Actinomycetes</taxon>
        <taxon>Micrococcales</taxon>
        <taxon>Promicromonosporaceae</taxon>
        <taxon>Isoptericola</taxon>
    </lineage>
</organism>
<keyword evidence="1" id="KW-0472">Membrane</keyword>
<name>A0ABS7ZJ84_9MICO</name>
<sequence>MTTVHRLLDDAFAGVDLTPEVQDLKEEIRANLEARAAEIEASGVSPSDAAHQAFDELGDVSALVAEAAGAPSSTDATATPGGRPAAAARYASTAQAMLANRVRPKPGFVVGVVLGALVVVAALALAGLGAARILTLPAIVVVALLVTAASAAGFIVGFSLSQETTTNHPVPSPRAGGYYLATGLSVLGLLLALFTLLEAFPSWMYLVAGVFVVPGVVLFVGLGVTQTNRKKAWFREVSREHGVVGDRFDRDPEAAARFGIFTAVIWVSAFVACVVVGTTAGWAWSWLALVAGWIVFMLLLARMLFGEKPRTTAAPDDKG</sequence>
<feature type="transmembrane region" description="Helical" evidence="1">
    <location>
        <begin position="134"/>
        <end position="158"/>
    </location>
</feature>
<evidence type="ECO:0000313" key="3">
    <source>
        <dbReference type="Proteomes" id="UP001319870"/>
    </source>
</evidence>
<protein>
    <submittedName>
        <fullName evidence="2">Permease prefix domain 1-containing protein</fullName>
    </submittedName>
</protein>
<feature type="transmembrane region" description="Helical" evidence="1">
    <location>
        <begin position="178"/>
        <end position="197"/>
    </location>
</feature>
<evidence type="ECO:0000256" key="1">
    <source>
        <dbReference type="SAM" id="Phobius"/>
    </source>
</evidence>
<dbReference type="EMBL" id="JAIXCQ010000009">
    <property type="protein sequence ID" value="MCA5894396.1"/>
    <property type="molecule type" value="Genomic_DNA"/>
</dbReference>
<keyword evidence="1" id="KW-1133">Transmembrane helix</keyword>
<dbReference type="Proteomes" id="UP001319870">
    <property type="component" value="Unassembled WGS sequence"/>
</dbReference>
<dbReference type="InterPro" id="IPR047928">
    <property type="entry name" value="Perm_prefix_1"/>
</dbReference>
<gene>
    <name evidence="2" type="ORF">LEP48_13720</name>
</gene>